<feature type="signal peptide" evidence="1">
    <location>
        <begin position="1"/>
        <end position="16"/>
    </location>
</feature>
<keyword evidence="1" id="KW-0732">Signal</keyword>
<feature type="chain" id="PRO_5039049420" evidence="1">
    <location>
        <begin position="17"/>
        <end position="1310"/>
    </location>
</feature>
<evidence type="ECO:0000313" key="3">
    <source>
        <dbReference type="EMBL" id="TDC72313.1"/>
    </source>
</evidence>
<dbReference type="Pfam" id="PF18998">
    <property type="entry name" value="Flg_new_2"/>
    <property type="match status" value="1"/>
</dbReference>
<dbReference type="SUPFAM" id="SSF51126">
    <property type="entry name" value="Pectin lyase-like"/>
    <property type="match status" value="2"/>
</dbReference>
<dbReference type="Pfam" id="PF00754">
    <property type="entry name" value="F5_F8_type_C"/>
    <property type="match status" value="1"/>
</dbReference>
<sequence>MTALLVLTAAAPPALAAQARPAATADATTTVPAAAPAAAETVGELMYPEGLGADLGPEPTTLGLAAAAGPDPAGLATGELDGRTYWATDAAAGAEHLAFTPDAEWRAAADAPLTATLTYRDAGTGSLVARLGAEGAAHRIPLTGSDTWRTAAVELAPGTEPGADLLLTGEQGDAARDITVAAVRVADTGAESVLGTAVTARQLTMRAGDSDDGLVTGEHAGRGYWGTDRAAGTGFLYGNVTDTLAHDTRDTTVLVTVDYLDEADAGGFLLHYDSPGDALAERFRPSPTVPFTGSGEWRSHTFALTDAILTNRTNGGDFRIATQGAGAEIRVAAVRVSLAADALDPTTGLRALIDDADLARYAAREGDRDGQYPEGATDTLAAAIDAAREVADQEGVTEDAARAALETLHTALAEFRASAATTDLARGADTTASSGENPAAVVDGDTATAWTSGDEGAGEWLTVDLGRRQTIDDVRVWFAGNYSQAFAVQVSNDGDDFTTVREGGGTSANRYARVGFAETRARYVRVAFEGYANGATRQSVGAVEVRDQREVTPNPRLIEPRDPDEDWIVADFDVRRYGADPSGRRDSTDAIRRALYDCSDAGGGTVFLPEGTYRVTDTVEVFSFCTLRGVGAGPDPEDGDYGTVVTADLASGDEGPALFRVGGSAGVVGVTTWYPEQSAADPVPYNHTFEIPGRAWSGNENYMMSTVADVTMLNSYRGIGVSTMRNDRGEGASSGQVHESTTLRDIRGTVLYAGITAFNGADVGTWQDITLSNAYWAEAPDAYAPPDRAALDAWTRANGTGFVLGDLEWDQFTDIRISDYRIGIDVVPGQRAAFCGVFVDTEVTRTDVALRADLDSRWGLGMADSVLSGSTASVQVVGTAYVKVTDTELEGPTEGTVHRLAGEAPDREPPATGEPRAERGVLYPANAPRTPVGTPPQRDATAAIQRTLDRAARAGGGIVYLPAGWYRLEGHLRVPEGVELRGSSAVPQRDLLGSSAGSVLFAYEGRDTAEADTATALITLDGERAGVKGLRVFHPENNPADPDGLAPYPYVVRGTAPGTYVVNVGLPNAWNGVEMAAGADGFVVQKLAGAFLHRGITVGANAGGRVEGVLSNGNATARVGYALPWWGVESAIFPEVIDTYTRAQSDLVTVEGATGLRLLDVFGYGYRNGLVVGSGEVTAFNLGTDNLHQDGHTVAAGPDADVTVVNLMRYNGATSTGPVRLVNVLALNMVNRAVTATAAPEGAGTVTLTGNETEPGRYEEGSGITARAEAAPGYRFDHWTANGEPIDGGAALPLTVDGDLELVAHFVGSA</sequence>
<dbReference type="Gene3D" id="2.60.120.260">
    <property type="entry name" value="Galactose-binding domain-like"/>
    <property type="match status" value="1"/>
</dbReference>
<reference evidence="3 4" key="1">
    <citation type="submission" date="2019-03" db="EMBL/GenBank/DDBJ databases">
        <title>Draft genome sequences of novel Actinobacteria.</title>
        <authorList>
            <person name="Sahin N."/>
            <person name="Ay H."/>
            <person name="Saygin H."/>
        </authorList>
    </citation>
    <scope>NUCLEOTIDE SEQUENCE [LARGE SCALE GENOMIC DNA]</scope>
    <source>
        <strain evidence="3 4">DSM 41900</strain>
    </source>
</reference>
<accession>A0A4R4TBX6</accession>
<dbReference type="SUPFAM" id="SSF49785">
    <property type="entry name" value="Galactose-binding domain-like"/>
    <property type="match status" value="1"/>
</dbReference>
<dbReference type="RefSeq" id="WP_132819861.1">
    <property type="nucleotide sequence ID" value="NZ_SMKI01000253.1"/>
</dbReference>
<dbReference type="PROSITE" id="PS50022">
    <property type="entry name" value="FA58C_3"/>
    <property type="match status" value="1"/>
</dbReference>
<dbReference type="InterPro" id="IPR012334">
    <property type="entry name" value="Pectin_lyas_fold"/>
</dbReference>
<dbReference type="InterPro" id="IPR008979">
    <property type="entry name" value="Galactose-bd-like_sf"/>
</dbReference>
<gene>
    <name evidence="3" type="ORF">E1283_22085</name>
</gene>
<evidence type="ECO:0000313" key="4">
    <source>
        <dbReference type="Proteomes" id="UP000295345"/>
    </source>
</evidence>
<dbReference type="InterPro" id="IPR000421">
    <property type="entry name" value="FA58C"/>
</dbReference>
<feature type="domain" description="F5/8 type C" evidence="2">
    <location>
        <begin position="407"/>
        <end position="548"/>
    </location>
</feature>
<dbReference type="EMBL" id="SMKI01000253">
    <property type="protein sequence ID" value="TDC72313.1"/>
    <property type="molecule type" value="Genomic_DNA"/>
</dbReference>
<dbReference type="Gene3D" id="2.160.20.10">
    <property type="entry name" value="Single-stranded right-handed beta-helix, Pectin lyase-like"/>
    <property type="match status" value="2"/>
</dbReference>
<keyword evidence="4" id="KW-1185">Reference proteome</keyword>
<dbReference type="InterPro" id="IPR044060">
    <property type="entry name" value="Bacterial_rp_domain"/>
</dbReference>
<dbReference type="Gene3D" id="1.20.1270.90">
    <property type="entry name" value="AF1782-like"/>
    <property type="match status" value="1"/>
</dbReference>
<evidence type="ECO:0000256" key="1">
    <source>
        <dbReference type="SAM" id="SignalP"/>
    </source>
</evidence>
<dbReference type="InterPro" id="IPR024535">
    <property type="entry name" value="RHGA/B-epi-like_pectate_lyase"/>
</dbReference>
<dbReference type="Pfam" id="PF12708">
    <property type="entry name" value="Pect-lyase_RHGA_epim"/>
    <property type="match status" value="2"/>
</dbReference>
<organism evidence="3 4">
    <name type="scientific">Streptomyces hainanensis</name>
    <dbReference type="NCBI Taxonomy" id="402648"/>
    <lineage>
        <taxon>Bacteria</taxon>
        <taxon>Bacillati</taxon>
        <taxon>Actinomycetota</taxon>
        <taxon>Actinomycetes</taxon>
        <taxon>Kitasatosporales</taxon>
        <taxon>Streptomycetaceae</taxon>
        <taxon>Streptomyces</taxon>
    </lineage>
</organism>
<dbReference type="InterPro" id="IPR011050">
    <property type="entry name" value="Pectin_lyase_fold/virulence"/>
</dbReference>
<dbReference type="OrthoDB" id="7482115at2"/>
<protein>
    <submittedName>
        <fullName evidence="3">Coagulation factor 5/8 type domain-containing protein</fullName>
    </submittedName>
</protein>
<proteinExistence type="predicted"/>
<name>A0A4R4TBX6_9ACTN</name>
<comment type="caution">
    <text evidence="3">The sequence shown here is derived from an EMBL/GenBank/DDBJ whole genome shotgun (WGS) entry which is preliminary data.</text>
</comment>
<dbReference type="Proteomes" id="UP000295345">
    <property type="component" value="Unassembled WGS sequence"/>
</dbReference>
<evidence type="ECO:0000259" key="2">
    <source>
        <dbReference type="PROSITE" id="PS50022"/>
    </source>
</evidence>